<sequence length="251" mass="28172">MSTGEYIKVSFEDLVKVESLIEQCLLHYMTQKQVIDILYQLQHIEPAFTETVWQKLEEQNQEFFKSYYLRVVVNEQIMEFNNLLGRQAALMNQVDPSLASFPPVSNVSHMPASKLPSTSRFFHGCIPQSHLSTENMQPFVPTVPVNCFNNCGPFLHSGMQHALDRSTYSRRIDVPSNMALAHNSDIGMTEGVAIKSEPGYLDNSRFVYQTGGDVLGAHPAIEHASISPFGSMDPNSQTFFRQISQQIGPPG</sequence>
<evidence type="ECO:0000313" key="1">
    <source>
        <dbReference type="EMBL" id="KVI08326.1"/>
    </source>
</evidence>
<dbReference type="Gramene" id="KVI08326">
    <property type="protein sequence ID" value="KVI08326"/>
    <property type="gene ID" value="Ccrd_013306"/>
</dbReference>
<feature type="non-terminal residue" evidence="1">
    <location>
        <position position="1"/>
    </location>
</feature>
<dbReference type="EMBL" id="LEKV01001139">
    <property type="protein sequence ID" value="KVI08326.1"/>
    <property type="molecule type" value="Genomic_DNA"/>
</dbReference>
<proteinExistence type="predicted"/>
<dbReference type="PANTHER" id="PTHR31871">
    <property type="entry name" value="OS02G0137100 PROTEIN"/>
    <property type="match status" value="1"/>
</dbReference>
<comment type="caution">
    <text evidence="1">The sequence shown here is derived from an EMBL/GenBank/DDBJ whole genome shotgun (WGS) entry which is preliminary data.</text>
</comment>
<dbReference type="InterPro" id="IPR006476">
    <property type="entry name" value="CHP01589_pln"/>
</dbReference>
<dbReference type="Pfam" id="PF09713">
    <property type="entry name" value="A_thal_3526"/>
    <property type="match status" value="1"/>
</dbReference>
<evidence type="ECO:0000313" key="2">
    <source>
        <dbReference type="Proteomes" id="UP000243975"/>
    </source>
</evidence>
<keyword evidence="2" id="KW-1185">Reference proteome</keyword>
<protein>
    <recommendedName>
        <fullName evidence="3">Angiotensin-converting enzyme 2</fullName>
    </recommendedName>
</protein>
<dbReference type="AlphaFoldDB" id="A0A118K4Z8"/>
<dbReference type="NCBIfam" id="TIGR01589">
    <property type="entry name" value="A_thal_3526"/>
    <property type="match status" value="1"/>
</dbReference>
<reference evidence="1 2" key="1">
    <citation type="journal article" date="2016" name="Sci. Rep.">
        <title>The genome sequence of the outbreeding globe artichoke constructed de novo incorporating a phase-aware low-pass sequencing strategy of F1 progeny.</title>
        <authorList>
            <person name="Scaglione D."/>
            <person name="Reyes-Chin-Wo S."/>
            <person name="Acquadro A."/>
            <person name="Froenicke L."/>
            <person name="Portis E."/>
            <person name="Beitel C."/>
            <person name="Tirone M."/>
            <person name="Mauro R."/>
            <person name="Lo Monaco A."/>
            <person name="Mauromicale G."/>
            <person name="Faccioli P."/>
            <person name="Cattivelli L."/>
            <person name="Rieseberg L."/>
            <person name="Michelmore R."/>
            <person name="Lanteri S."/>
        </authorList>
    </citation>
    <scope>NUCLEOTIDE SEQUENCE [LARGE SCALE GENOMIC DNA]</scope>
    <source>
        <strain evidence="1">2C</strain>
    </source>
</reference>
<dbReference type="STRING" id="59895.A0A118K4Z8"/>
<dbReference type="PANTHER" id="PTHR31871:SF62">
    <property type="entry name" value="ANGIOTENSIN-CONVERTING ENZYME 2"/>
    <property type="match status" value="1"/>
</dbReference>
<dbReference type="Proteomes" id="UP000243975">
    <property type="component" value="Unassembled WGS sequence"/>
</dbReference>
<accession>A0A118K4Z8</accession>
<evidence type="ECO:0008006" key="3">
    <source>
        <dbReference type="Google" id="ProtNLM"/>
    </source>
</evidence>
<name>A0A118K4Z8_CYNCS</name>
<gene>
    <name evidence="1" type="ORF">Ccrd_013306</name>
</gene>
<organism evidence="1 2">
    <name type="scientific">Cynara cardunculus var. scolymus</name>
    <name type="common">Globe artichoke</name>
    <name type="synonym">Cynara scolymus</name>
    <dbReference type="NCBI Taxonomy" id="59895"/>
    <lineage>
        <taxon>Eukaryota</taxon>
        <taxon>Viridiplantae</taxon>
        <taxon>Streptophyta</taxon>
        <taxon>Embryophyta</taxon>
        <taxon>Tracheophyta</taxon>
        <taxon>Spermatophyta</taxon>
        <taxon>Magnoliopsida</taxon>
        <taxon>eudicotyledons</taxon>
        <taxon>Gunneridae</taxon>
        <taxon>Pentapetalae</taxon>
        <taxon>asterids</taxon>
        <taxon>campanulids</taxon>
        <taxon>Asterales</taxon>
        <taxon>Asteraceae</taxon>
        <taxon>Carduoideae</taxon>
        <taxon>Cardueae</taxon>
        <taxon>Carduinae</taxon>
        <taxon>Cynara</taxon>
    </lineage>
</organism>